<evidence type="ECO:0000313" key="11">
    <source>
        <dbReference type="Proteomes" id="UP000719500"/>
    </source>
</evidence>
<evidence type="ECO:0000256" key="5">
    <source>
        <dbReference type="ARBA" id="ARBA00022741"/>
    </source>
</evidence>
<dbReference type="InterPro" id="IPR003439">
    <property type="entry name" value="ABC_transporter-like_ATP-bd"/>
</dbReference>
<dbReference type="SUPFAM" id="SSF52540">
    <property type="entry name" value="P-loop containing nucleoside triphosphate hydrolases"/>
    <property type="match status" value="1"/>
</dbReference>
<evidence type="ECO:0000313" key="10">
    <source>
        <dbReference type="EMBL" id="MBM6852329.1"/>
    </source>
</evidence>
<dbReference type="EMBL" id="JACSNX010000029">
    <property type="protein sequence ID" value="MBM6852329.1"/>
    <property type="molecule type" value="Genomic_DNA"/>
</dbReference>
<dbReference type="SMART" id="SM00382">
    <property type="entry name" value="AAA"/>
    <property type="match status" value="1"/>
</dbReference>
<keyword evidence="6 10" id="KW-0067">ATP-binding</keyword>
<feature type="domain" description="ABC transporter" evidence="9">
    <location>
        <begin position="2"/>
        <end position="248"/>
    </location>
</feature>
<accession>A0ABS2FXE8</accession>
<comment type="similarity">
    <text evidence="2">Belongs to the ABC transporter superfamily.</text>
</comment>
<sequence>MIQVKDLKKYYNKGAIKALDGVTVDIDRGDVVVVIGPSGSGKSTFLRSLNLLEEPTGGSILFDGVDITKKKMKNAEGKMVKVNIDEHRQKMGMVFQHFNLFPHMTIMDNMTLAPVQVKHMDKAEAEKKALSLLDRVGLQDRAGAYPIQLSGGQKQRIAIVRALMMEPEVMLFDEPTSALDPEMVGEVLEVMKELAQEGMTMVVVTHEMGFAREVGSRVLFMADGKLLEEGTPADIFGNPQHPRLQDFLSKVL</sequence>
<organism evidence="10 11">
    <name type="scientific">Oscillibacter valericigenes</name>
    <dbReference type="NCBI Taxonomy" id="351091"/>
    <lineage>
        <taxon>Bacteria</taxon>
        <taxon>Bacillati</taxon>
        <taxon>Bacillota</taxon>
        <taxon>Clostridia</taxon>
        <taxon>Eubacteriales</taxon>
        <taxon>Oscillospiraceae</taxon>
        <taxon>Oscillibacter</taxon>
    </lineage>
</organism>
<dbReference type="PIRSF" id="PIRSF039085">
    <property type="entry name" value="ABC_ATPase_HisP"/>
    <property type="match status" value="1"/>
</dbReference>
<keyword evidence="8" id="KW-0472">Membrane</keyword>
<dbReference type="InterPro" id="IPR003593">
    <property type="entry name" value="AAA+_ATPase"/>
</dbReference>
<evidence type="ECO:0000256" key="7">
    <source>
        <dbReference type="ARBA" id="ARBA00022970"/>
    </source>
</evidence>
<name>A0ABS2FXE8_9FIRM</name>
<dbReference type="PANTHER" id="PTHR43166:SF9">
    <property type="entry name" value="GLUTAMATE_ASPARTATE IMPORT ATP-BINDING PROTEIN GLTL"/>
    <property type="match status" value="1"/>
</dbReference>
<dbReference type="PROSITE" id="PS00211">
    <property type="entry name" value="ABC_TRANSPORTER_1"/>
    <property type="match status" value="1"/>
</dbReference>
<evidence type="ECO:0000256" key="1">
    <source>
        <dbReference type="ARBA" id="ARBA00004202"/>
    </source>
</evidence>
<dbReference type="Gene3D" id="3.40.50.300">
    <property type="entry name" value="P-loop containing nucleotide triphosphate hydrolases"/>
    <property type="match status" value="1"/>
</dbReference>
<dbReference type="InterPro" id="IPR017871">
    <property type="entry name" value="ABC_transporter-like_CS"/>
</dbReference>
<dbReference type="InterPro" id="IPR030679">
    <property type="entry name" value="ABC_ATPase_HisP-typ"/>
</dbReference>
<keyword evidence="4" id="KW-1003">Cell membrane</keyword>
<evidence type="ECO:0000259" key="9">
    <source>
        <dbReference type="PROSITE" id="PS50893"/>
    </source>
</evidence>
<gene>
    <name evidence="10" type="ORF">H9X91_12875</name>
</gene>
<keyword evidence="11" id="KW-1185">Reference proteome</keyword>
<proteinExistence type="inferred from homology"/>
<dbReference type="CDD" id="cd03262">
    <property type="entry name" value="ABC_HisP_GlnQ"/>
    <property type="match status" value="1"/>
</dbReference>
<dbReference type="RefSeq" id="WP_204805607.1">
    <property type="nucleotide sequence ID" value="NZ_JACSNX010000029.1"/>
</dbReference>
<reference evidence="10 11" key="1">
    <citation type="journal article" date="2021" name="Sci. Rep.">
        <title>The distribution of antibiotic resistance genes in chicken gut microbiota commensals.</title>
        <authorList>
            <person name="Juricova H."/>
            <person name="Matiasovicova J."/>
            <person name="Kubasova T."/>
            <person name="Cejkova D."/>
            <person name="Rychlik I."/>
        </authorList>
    </citation>
    <scope>NUCLEOTIDE SEQUENCE [LARGE SCALE GENOMIC DNA]</scope>
    <source>
        <strain evidence="10 11">An411</strain>
    </source>
</reference>
<comment type="caution">
    <text evidence="10">The sequence shown here is derived from an EMBL/GenBank/DDBJ whole genome shotgun (WGS) entry which is preliminary data.</text>
</comment>
<evidence type="ECO:0000256" key="8">
    <source>
        <dbReference type="ARBA" id="ARBA00023136"/>
    </source>
</evidence>
<evidence type="ECO:0000256" key="6">
    <source>
        <dbReference type="ARBA" id="ARBA00022840"/>
    </source>
</evidence>
<evidence type="ECO:0000256" key="2">
    <source>
        <dbReference type="ARBA" id="ARBA00005417"/>
    </source>
</evidence>
<dbReference type="InterPro" id="IPR027417">
    <property type="entry name" value="P-loop_NTPase"/>
</dbReference>
<dbReference type="InterPro" id="IPR050086">
    <property type="entry name" value="MetN_ABC_transporter-like"/>
</dbReference>
<dbReference type="Pfam" id="PF00005">
    <property type="entry name" value="ABC_tran"/>
    <property type="match status" value="1"/>
</dbReference>
<keyword evidence="5" id="KW-0547">Nucleotide-binding</keyword>
<dbReference type="GO" id="GO:0005524">
    <property type="term" value="F:ATP binding"/>
    <property type="evidence" value="ECO:0007669"/>
    <property type="project" value="UniProtKB-KW"/>
</dbReference>
<dbReference type="PROSITE" id="PS50893">
    <property type="entry name" value="ABC_TRANSPORTER_2"/>
    <property type="match status" value="1"/>
</dbReference>
<evidence type="ECO:0000256" key="3">
    <source>
        <dbReference type="ARBA" id="ARBA00022448"/>
    </source>
</evidence>
<dbReference type="Proteomes" id="UP000719500">
    <property type="component" value="Unassembled WGS sequence"/>
</dbReference>
<dbReference type="PANTHER" id="PTHR43166">
    <property type="entry name" value="AMINO ACID IMPORT ATP-BINDING PROTEIN"/>
    <property type="match status" value="1"/>
</dbReference>
<keyword evidence="7" id="KW-0029">Amino-acid transport</keyword>
<protein>
    <submittedName>
        <fullName evidence="10">Amino acid ABC transporter ATP-binding protein</fullName>
    </submittedName>
</protein>
<comment type="subcellular location">
    <subcellularLocation>
        <location evidence="1">Cell membrane</location>
        <topology evidence="1">Peripheral membrane protein</topology>
    </subcellularLocation>
</comment>
<keyword evidence="3" id="KW-0813">Transport</keyword>
<evidence type="ECO:0000256" key="4">
    <source>
        <dbReference type="ARBA" id="ARBA00022475"/>
    </source>
</evidence>